<feature type="domain" description="RNase H type-1" evidence="2">
    <location>
        <begin position="282"/>
        <end position="352"/>
    </location>
</feature>
<dbReference type="InterPro" id="IPR036397">
    <property type="entry name" value="RNaseH_sf"/>
</dbReference>
<organism evidence="3 4">
    <name type="scientific">Vitis vinifera</name>
    <name type="common">Grape</name>
    <dbReference type="NCBI Taxonomy" id="29760"/>
    <lineage>
        <taxon>Eukaryota</taxon>
        <taxon>Viridiplantae</taxon>
        <taxon>Streptophyta</taxon>
        <taxon>Embryophyta</taxon>
        <taxon>Tracheophyta</taxon>
        <taxon>Spermatophyta</taxon>
        <taxon>Magnoliopsida</taxon>
        <taxon>eudicotyledons</taxon>
        <taxon>Gunneridae</taxon>
        <taxon>Pentapetalae</taxon>
        <taxon>rosids</taxon>
        <taxon>Vitales</taxon>
        <taxon>Vitaceae</taxon>
        <taxon>Viteae</taxon>
        <taxon>Vitis</taxon>
    </lineage>
</organism>
<dbReference type="InterPro" id="IPR012337">
    <property type="entry name" value="RNaseH-like_sf"/>
</dbReference>
<dbReference type="PANTHER" id="PTHR48475:SF1">
    <property type="entry name" value="RNASE H TYPE-1 DOMAIN-CONTAINING PROTEIN"/>
    <property type="match status" value="1"/>
</dbReference>
<reference evidence="3 4" key="1">
    <citation type="journal article" date="2023" name="Hortic Res">
        <title>The complete reference genome for grapevine (Vitis vinifera L.) genetics and breeding.</title>
        <authorList>
            <person name="Shi X."/>
            <person name="Cao S."/>
            <person name="Wang X."/>
            <person name="Huang S."/>
            <person name="Wang Y."/>
            <person name="Liu Z."/>
            <person name="Liu W."/>
            <person name="Leng X."/>
            <person name="Peng Y."/>
            <person name="Wang N."/>
            <person name="Wang Y."/>
            <person name="Ma Z."/>
            <person name="Xu X."/>
            <person name="Zhang F."/>
            <person name="Xue H."/>
            <person name="Zhong H."/>
            <person name="Wang Y."/>
            <person name="Zhang K."/>
            <person name="Velt A."/>
            <person name="Avia K."/>
            <person name="Holtgrawe D."/>
            <person name="Grimplet J."/>
            <person name="Matus J.T."/>
            <person name="Ware D."/>
            <person name="Wu X."/>
            <person name="Wang H."/>
            <person name="Liu C."/>
            <person name="Fang Y."/>
            <person name="Rustenholz C."/>
            <person name="Cheng Z."/>
            <person name="Xiao H."/>
            <person name="Zhou Y."/>
        </authorList>
    </citation>
    <scope>NUCLEOTIDE SEQUENCE [LARGE SCALE GENOMIC DNA]</scope>
    <source>
        <strain evidence="4">cv. Pinot noir / PN40024</strain>
        <tissue evidence="3">Leaf</tissue>
    </source>
</reference>
<dbReference type="PANTHER" id="PTHR48475">
    <property type="entry name" value="RIBONUCLEASE H"/>
    <property type="match status" value="1"/>
</dbReference>
<dbReference type="Gene3D" id="3.30.420.10">
    <property type="entry name" value="Ribonuclease H-like superfamily/Ribonuclease H"/>
    <property type="match status" value="1"/>
</dbReference>
<evidence type="ECO:0000256" key="1">
    <source>
        <dbReference type="SAM" id="MobiDB-lite"/>
    </source>
</evidence>
<keyword evidence="4" id="KW-1185">Reference proteome</keyword>
<dbReference type="EMBL" id="CP126663">
    <property type="protein sequence ID" value="WKA06506.1"/>
    <property type="molecule type" value="Genomic_DNA"/>
</dbReference>
<protein>
    <recommendedName>
        <fullName evidence="2">RNase H type-1 domain-containing protein</fullName>
    </recommendedName>
</protein>
<evidence type="ECO:0000259" key="2">
    <source>
        <dbReference type="Pfam" id="PF13456"/>
    </source>
</evidence>
<dbReference type="Gene3D" id="3.10.10.10">
    <property type="entry name" value="HIV Type 1 Reverse Transcriptase, subunit A, domain 1"/>
    <property type="match status" value="1"/>
</dbReference>
<dbReference type="Pfam" id="PF13456">
    <property type="entry name" value="RVT_3"/>
    <property type="match status" value="1"/>
</dbReference>
<evidence type="ECO:0000313" key="3">
    <source>
        <dbReference type="EMBL" id="WKA06506.1"/>
    </source>
</evidence>
<dbReference type="InterPro" id="IPR002156">
    <property type="entry name" value="RNaseH_domain"/>
</dbReference>
<feature type="region of interest" description="Disordered" evidence="1">
    <location>
        <begin position="99"/>
        <end position="122"/>
    </location>
</feature>
<dbReference type="SUPFAM" id="SSF53098">
    <property type="entry name" value="Ribonuclease H-like"/>
    <property type="match status" value="1"/>
</dbReference>
<dbReference type="InterPro" id="IPR043502">
    <property type="entry name" value="DNA/RNA_pol_sf"/>
</dbReference>
<dbReference type="Proteomes" id="UP001227230">
    <property type="component" value="Chromosome 16"/>
</dbReference>
<name>A0ABY9DI24_VITVI</name>
<evidence type="ECO:0000313" key="4">
    <source>
        <dbReference type="Proteomes" id="UP001227230"/>
    </source>
</evidence>
<gene>
    <name evidence="3" type="ORF">VitviT2T_024402</name>
</gene>
<sequence>MFMVYMSQITNDVQPETASPLDLFGVLVVVMVEDVQLVPTHGLLTIVALDDDVFEGITSPVMVEFEHVDPPLSFDVLSRFFSCSNDIFDIDDEIVQHDLDDDSSSASDSSPSDQGVSPTIGDTEIVDFGTADQPRELRIGLDLSTDESDGLAQLLRSYLDVFAWSYEDMTGLDPSMVQHHFPFLPHVRPVKQKLRRLHPRWSLQDGNVRVYVDFRDLNKANLKDDFPLPHIDMLVDCTADHLASLPVSDGRAIDDDFPDEDIVVVASLYVRLAFFDRHPTMNNIVEYEACILGLETTLELGIRQMEVFGDSNLVLRHIQGHWKTRDVKLRPYHAYLELLVGRFDDLSYTHLPKA</sequence>
<accession>A0ABY9DI24</accession>
<dbReference type="SUPFAM" id="SSF56672">
    <property type="entry name" value="DNA/RNA polymerases"/>
    <property type="match status" value="1"/>
</dbReference>
<feature type="compositionally biased region" description="Low complexity" evidence="1">
    <location>
        <begin position="104"/>
        <end position="113"/>
    </location>
</feature>
<proteinExistence type="predicted"/>